<keyword evidence="3" id="KW-0732">Signal</keyword>
<dbReference type="Pfam" id="PF13416">
    <property type="entry name" value="SBP_bac_8"/>
    <property type="match status" value="1"/>
</dbReference>
<evidence type="ECO:0000313" key="5">
    <source>
        <dbReference type="Proteomes" id="UP000447876"/>
    </source>
</evidence>
<organism evidence="4 5">
    <name type="scientific">Paenibacillus woosongensis</name>
    <dbReference type="NCBI Taxonomy" id="307580"/>
    <lineage>
        <taxon>Bacteria</taxon>
        <taxon>Bacillati</taxon>
        <taxon>Bacillota</taxon>
        <taxon>Bacilli</taxon>
        <taxon>Bacillales</taxon>
        <taxon>Paenibacillaceae</taxon>
        <taxon>Paenibacillus</taxon>
    </lineage>
</organism>
<evidence type="ECO:0000313" key="4">
    <source>
        <dbReference type="EMBL" id="MUG45027.1"/>
    </source>
</evidence>
<evidence type="ECO:0000256" key="3">
    <source>
        <dbReference type="ARBA" id="ARBA00022729"/>
    </source>
</evidence>
<proteinExistence type="inferred from homology"/>
<reference evidence="4 5" key="1">
    <citation type="submission" date="2019-11" db="EMBL/GenBank/DDBJ databases">
        <title>Draft genome sequences of five Paenibacillus species of dairy origin.</title>
        <authorList>
            <person name="Olajide A.M."/>
            <person name="Chen S."/>
            <person name="Lapointe G."/>
        </authorList>
    </citation>
    <scope>NUCLEOTIDE SEQUENCE [LARGE SCALE GENOMIC DNA]</scope>
    <source>
        <strain evidence="4 5">12CR55</strain>
    </source>
</reference>
<sequence>MKRRNYWVLFAILLLALINLSPSKQSTLIRNEEGVIPEPVSLPNPKEVQEPGHFRVAVQMNEGEFLRLQQWNYEYMNQFADQVELVNLPSGESYRDLLQQFELGESPDVLLLDNDWIRKFASSGYLLPAERYYSSPLSGEVLSVTLGQNEWNGYLWGVPFDTDPYVFAYNPALIKELGLDHPPQSADDWEKLLSSFKKQSRIPSLLAADISEPYAALSLLWQFGGNAAAGSPPFEMSEGMQRGIRYLEELRPYLLRYDTEAQSASNVWKRIYDGEVAICLTRASQIRDGQHPRMEAFIPDSGNTGTAMWSYGRSFVVSSKSPNAEAAGAWIEEMTGAGRQREWHETTGHLPVLKSLYFEFERNKIPAWVPASLVGSKPDALPVGSLLPEQMEQFARLTTDFMNYRLTLEQYGKEIAQIGRDK</sequence>
<dbReference type="RefSeq" id="WP_155610412.1">
    <property type="nucleotide sequence ID" value="NZ_WNZW01000002.1"/>
</dbReference>
<dbReference type="GO" id="GO:0042956">
    <property type="term" value="P:maltodextrin transmembrane transport"/>
    <property type="evidence" value="ECO:0007669"/>
    <property type="project" value="TreeGrafter"/>
</dbReference>
<dbReference type="InterPro" id="IPR006059">
    <property type="entry name" value="SBP"/>
</dbReference>
<dbReference type="GO" id="GO:1901982">
    <property type="term" value="F:maltose binding"/>
    <property type="evidence" value="ECO:0007669"/>
    <property type="project" value="TreeGrafter"/>
</dbReference>
<dbReference type="Gene3D" id="3.40.190.10">
    <property type="entry name" value="Periplasmic binding protein-like II"/>
    <property type="match status" value="2"/>
</dbReference>
<dbReference type="PANTHER" id="PTHR30061:SF50">
    <property type="entry name" value="MALTOSE_MALTODEXTRIN-BINDING PERIPLASMIC PROTEIN"/>
    <property type="match status" value="1"/>
</dbReference>
<dbReference type="OrthoDB" id="2585476at2"/>
<name>A0A7X3CNC6_9BACL</name>
<evidence type="ECO:0000256" key="1">
    <source>
        <dbReference type="ARBA" id="ARBA00008520"/>
    </source>
</evidence>
<gene>
    <name evidence="4" type="ORF">GNP95_08465</name>
</gene>
<comment type="caution">
    <text evidence="4">The sequence shown here is derived from an EMBL/GenBank/DDBJ whole genome shotgun (WGS) entry which is preliminary data.</text>
</comment>
<dbReference type="GO" id="GO:0055052">
    <property type="term" value="C:ATP-binding cassette (ABC) transporter complex, substrate-binding subunit-containing"/>
    <property type="evidence" value="ECO:0007669"/>
    <property type="project" value="TreeGrafter"/>
</dbReference>
<evidence type="ECO:0000256" key="2">
    <source>
        <dbReference type="ARBA" id="ARBA00022448"/>
    </source>
</evidence>
<keyword evidence="2" id="KW-0813">Transport</keyword>
<dbReference type="PANTHER" id="PTHR30061">
    <property type="entry name" value="MALTOSE-BINDING PERIPLASMIC PROTEIN"/>
    <property type="match status" value="1"/>
</dbReference>
<accession>A0A7X3CNC6</accession>
<comment type="similarity">
    <text evidence="1">Belongs to the bacterial solute-binding protein 1 family.</text>
</comment>
<dbReference type="SUPFAM" id="SSF53850">
    <property type="entry name" value="Periplasmic binding protein-like II"/>
    <property type="match status" value="1"/>
</dbReference>
<dbReference type="EMBL" id="WNZW01000002">
    <property type="protein sequence ID" value="MUG45027.1"/>
    <property type="molecule type" value="Genomic_DNA"/>
</dbReference>
<dbReference type="GO" id="GO:0015768">
    <property type="term" value="P:maltose transport"/>
    <property type="evidence" value="ECO:0007669"/>
    <property type="project" value="TreeGrafter"/>
</dbReference>
<protein>
    <submittedName>
        <fullName evidence="4">Extracellular solute-binding protein</fullName>
    </submittedName>
</protein>
<dbReference type="AlphaFoldDB" id="A0A7X3CNC6"/>
<dbReference type="Proteomes" id="UP000447876">
    <property type="component" value="Unassembled WGS sequence"/>
</dbReference>